<name>A0ABV0YSJ8_9TELE</name>
<dbReference type="Proteomes" id="UP001469553">
    <property type="component" value="Unassembled WGS sequence"/>
</dbReference>
<feature type="compositionally biased region" description="Basic and acidic residues" evidence="1">
    <location>
        <begin position="103"/>
        <end position="112"/>
    </location>
</feature>
<proteinExistence type="predicted"/>
<accession>A0ABV0YSJ8</accession>
<gene>
    <name evidence="2" type="ORF">AMECASPLE_026493</name>
</gene>
<sequence length="150" mass="16823">MAQMDQKGVDSVLLEHPPQGTTSDTIKCLLQVHKTCEHIQRLEVVVADLIHPRSAATVELFNHLSDFSLDEERVQPRVPSLYFHQGICDGRIEEILEVLLSPPDKEPRRGRDVTISATGVTPTRDGTLQSRRKSSLSRGAGFQSPRCVWR</sequence>
<organism evidence="2 3">
    <name type="scientific">Ameca splendens</name>
    <dbReference type="NCBI Taxonomy" id="208324"/>
    <lineage>
        <taxon>Eukaryota</taxon>
        <taxon>Metazoa</taxon>
        <taxon>Chordata</taxon>
        <taxon>Craniata</taxon>
        <taxon>Vertebrata</taxon>
        <taxon>Euteleostomi</taxon>
        <taxon>Actinopterygii</taxon>
        <taxon>Neopterygii</taxon>
        <taxon>Teleostei</taxon>
        <taxon>Neoteleostei</taxon>
        <taxon>Acanthomorphata</taxon>
        <taxon>Ovalentaria</taxon>
        <taxon>Atherinomorphae</taxon>
        <taxon>Cyprinodontiformes</taxon>
        <taxon>Goodeidae</taxon>
        <taxon>Ameca</taxon>
    </lineage>
</organism>
<evidence type="ECO:0000256" key="1">
    <source>
        <dbReference type="SAM" id="MobiDB-lite"/>
    </source>
</evidence>
<reference evidence="2 3" key="1">
    <citation type="submission" date="2021-06" db="EMBL/GenBank/DDBJ databases">
        <authorList>
            <person name="Palmer J.M."/>
        </authorList>
    </citation>
    <scope>NUCLEOTIDE SEQUENCE [LARGE SCALE GENOMIC DNA]</scope>
    <source>
        <strain evidence="2 3">AS_MEX2019</strain>
        <tissue evidence="2">Muscle</tissue>
    </source>
</reference>
<protein>
    <submittedName>
        <fullName evidence="2">Uncharacterized protein</fullName>
    </submittedName>
</protein>
<feature type="region of interest" description="Disordered" evidence="1">
    <location>
        <begin position="103"/>
        <end position="150"/>
    </location>
</feature>
<evidence type="ECO:0000313" key="3">
    <source>
        <dbReference type="Proteomes" id="UP001469553"/>
    </source>
</evidence>
<evidence type="ECO:0000313" key="2">
    <source>
        <dbReference type="EMBL" id="MEQ2296610.1"/>
    </source>
</evidence>
<dbReference type="EMBL" id="JAHRIP010040334">
    <property type="protein sequence ID" value="MEQ2296610.1"/>
    <property type="molecule type" value="Genomic_DNA"/>
</dbReference>
<feature type="compositionally biased region" description="Polar residues" evidence="1">
    <location>
        <begin position="115"/>
        <end position="129"/>
    </location>
</feature>
<keyword evidence="3" id="KW-1185">Reference proteome</keyword>
<comment type="caution">
    <text evidence="2">The sequence shown here is derived from an EMBL/GenBank/DDBJ whole genome shotgun (WGS) entry which is preliminary data.</text>
</comment>